<reference evidence="1" key="1">
    <citation type="submission" date="2019-08" db="EMBL/GenBank/DDBJ databases">
        <authorList>
            <person name="Kucharzyk K."/>
            <person name="Murdoch R.W."/>
            <person name="Higgins S."/>
            <person name="Loffler F."/>
        </authorList>
    </citation>
    <scope>NUCLEOTIDE SEQUENCE</scope>
</reference>
<dbReference type="AlphaFoldDB" id="A0A644WXX7"/>
<evidence type="ECO:0000313" key="1">
    <source>
        <dbReference type="EMBL" id="MPM08557.1"/>
    </source>
</evidence>
<accession>A0A644WXX7</accession>
<protein>
    <submittedName>
        <fullName evidence="1">Uncharacterized protein</fullName>
    </submittedName>
</protein>
<organism evidence="1">
    <name type="scientific">bioreactor metagenome</name>
    <dbReference type="NCBI Taxonomy" id="1076179"/>
    <lineage>
        <taxon>unclassified sequences</taxon>
        <taxon>metagenomes</taxon>
        <taxon>ecological metagenomes</taxon>
    </lineage>
</organism>
<proteinExistence type="predicted"/>
<dbReference type="EMBL" id="VSSQ01001463">
    <property type="protein sequence ID" value="MPM08557.1"/>
    <property type="molecule type" value="Genomic_DNA"/>
</dbReference>
<gene>
    <name evidence="1" type="ORF">SDC9_54870</name>
</gene>
<name>A0A644WXX7_9ZZZZ</name>
<sequence>MIDETVARIKIALANFLFLNIRITPLRCFCWEQLDSPTVSKFLSSLADDSIPFVRAACRPLCCLPCKSRRICISGIFGRADRIRASSALCLFSSRECPRHVKTITSAAPVPFGETDPRLPAVFHACFTAYEYPAGTSFITYIISM</sequence>
<comment type="caution">
    <text evidence="1">The sequence shown here is derived from an EMBL/GenBank/DDBJ whole genome shotgun (WGS) entry which is preliminary data.</text>
</comment>